<dbReference type="EMBL" id="ASPP01044595">
    <property type="protein sequence ID" value="ETN99208.1"/>
    <property type="molecule type" value="Genomic_DNA"/>
</dbReference>
<dbReference type="Proteomes" id="UP000023152">
    <property type="component" value="Unassembled WGS sequence"/>
</dbReference>
<dbReference type="AlphaFoldDB" id="X6LCD2"/>
<organism evidence="2 3">
    <name type="scientific">Reticulomyxa filosa</name>
    <dbReference type="NCBI Taxonomy" id="46433"/>
    <lineage>
        <taxon>Eukaryota</taxon>
        <taxon>Sar</taxon>
        <taxon>Rhizaria</taxon>
        <taxon>Retaria</taxon>
        <taxon>Foraminifera</taxon>
        <taxon>Monothalamids</taxon>
        <taxon>Reticulomyxidae</taxon>
        <taxon>Reticulomyxa</taxon>
    </lineage>
</organism>
<protein>
    <submittedName>
        <fullName evidence="2">Uncharacterized protein</fullName>
    </submittedName>
</protein>
<gene>
    <name evidence="2" type="ORF">RFI_38273</name>
</gene>
<name>X6LCD2_RETFI</name>
<accession>X6LCD2</accession>
<feature type="transmembrane region" description="Helical" evidence="1">
    <location>
        <begin position="97"/>
        <end position="118"/>
    </location>
</feature>
<proteinExistence type="predicted"/>
<keyword evidence="1" id="KW-0812">Transmembrane</keyword>
<comment type="caution">
    <text evidence="2">The sequence shown here is derived from an EMBL/GenBank/DDBJ whole genome shotgun (WGS) entry which is preliminary data.</text>
</comment>
<keyword evidence="1" id="KW-1133">Transmembrane helix</keyword>
<sequence length="121" mass="14503">MSSKTWCVFDLNHIMLKSFVALIFALKYSIKFNLWETKKKGWFRSNCCYLIVELFFLNKTFQKKKKRSNKRCCKKNLKFKKIESTINPTKKKVCHNYLAQIKVILFSFLDLTICLMIIQKT</sequence>
<keyword evidence="3" id="KW-1185">Reference proteome</keyword>
<keyword evidence="1" id="KW-0472">Membrane</keyword>
<feature type="transmembrane region" description="Helical" evidence="1">
    <location>
        <begin position="42"/>
        <end position="61"/>
    </location>
</feature>
<evidence type="ECO:0000313" key="3">
    <source>
        <dbReference type="Proteomes" id="UP000023152"/>
    </source>
</evidence>
<feature type="transmembrane region" description="Helical" evidence="1">
    <location>
        <begin position="12"/>
        <end position="30"/>
    </location>
</feature>
<evidence type="ECO:0000313" key="2">
    <source>
        <dbReference type="EMBL" id="ETN99208.1"/>
    </source>
</evidence>
<reference evidence="2 3" key="1">
    <citation type="journal article" date="2013" name="Curr. Biol.">
        <title>The Genome of the Foraminiferan Reticulomyxa filosa.</title>
        <authorList>
            <person name="Glockner G."/>
            <person name="Hulsmann N."/>
            <person name="Schleicher M."/>
            <person name="Noegel A.A."/>
            <person name="Eichinger L."/>
            <person name="Gallinger C."/>
            <person name="Pawlowski J."/>
            <person name="Sierra R."/>
            <person name="Euteneuer U."/>
            <person name="Pillet L."/>
            <person name="Moustafa A."/>
            <person name="Platzer M."/>
            <person name="Groth M."/>
            <person name="Szafranski K."/>
            <person name="Schliwa M."/>
        </authorList>
    </citation>
    <scope>NUCLEOTIDE SEQUENCE [LARGE SCALE GENOMIC DNA]</scope>
</reference>
<evidence type="ECO:0000256" key="1">
    <source>
        <dbReference type="SAM" id="Phobius"/>
    </source>
</evidence>